<name>A0ACC2TMS1_9FUNG</name>
<reference evidence="1" key="1">
    <citation type="submission" date="2022-04" db="EMBL/GenBank/DDBJ databases">
        <title>Genome of the entomopathogenic fungus Entomophthora muscae.</title>
        <authorList>
            <person name="Elya C."/>
            <person name="Lovett B.R."/>
            <person name="Lee E."/>
            <person name="Macias A.M."/>
            <person name="Hajek A.E."/>
            <person name="De Bivort B.L."/>
            <person name="Kasson M.T."/>
            <person name="De Fine Licht H.H."/>
            <person name="Stajich J.E."/>
        </authorList>
    </citation>
    <scope>NUCLEOTIDE SEQUENCE</scope>
    <source>
        <strain evidence="1">Berkeley</strain>
    </source>
</reference>
<sequence length="222" mass="25022">MDSLNQPVSSTKDICSIKASVFSVDASFRNKMGVDVLLTTESSVADCKKMSNAKVFRGLTIRNEFPRPESEQLNVGRTVVDKINFFYGHADFKFYDGFEFNIHNLNKTMVGRLLKERSKDQMFSLAMDVDKWPEVASVIKEHATKIHHIVLLVKLTKESFVGFNKAIDDTRELAFSVRGWFDKQEDVKKIAKAASSSANRKVGYSIYLDNQSGASISYIADL</sequence>
<evidence type="ECO:0000313" key="2">
    <source>
        <dbReference type="Proteomes" id="UP001165960"/>
    </source>
</evidence>
<dbReference type="Proteomes" id="UP001165960">
    <property type="component" value="Unassembled WGS sequence"/>
</dbReference>
<protein>
    <submittedName>
        <fullName evidence="1">Uncharacterized protein</fullName>
    </submittedName>
</protein>
<proteinExistence type="predicted"/>
<organism evidence="1 2">
    <name type="scientific">Entomophthora muscae</name>
    <dbReference type="NCBI Taxonomy" id="34485"/>
    <lineage>
        <taxon>Eukaryota</taxon>
        <taxon>Fungi</taxon>
        <taxon>Fungi incertae sedis</taxon>
        <taxon>Zoopagomycota</taxon>
        <taxon>Entomophthoromycotina</taxon>
        <taxon>Entomophthoromycetes</taxon>
        <taxon>Entomophthorales</taxon>
        <taxon>Entomophthoraceae</taxon>
        <taxon>Entomophthora</taxon>
    </lineage>
</organism>
<keyword evidence="2" id="KW-1185">Reference proteome</keyword>
<evidence type="ECO:0000313" key="1">
    <source>
        <dbReference type="EMBL" id="KAJ9075968.1"/>
    </source>
</evidence>
<accession>A0ACC2TMS1</accession>
<dbReference type="EMBL" id="QTSX02002342">
    <property type="protein sequence ID" value="KAJ9075968.1"/>
    <property type="molecule type" value="Genomic_DNA"/>
</dbReference>
<gene>
    <name evidence="1" type="ORF">DSO57_1030633</name>
</gene>
<comment type="caution">
    <text evidence="1">The sequence shown here is derived from an EMBL/GenBank/DDBJ whole genome shotgun (WGS) entry which is preliminary data.</text>
</comment>